<dbReference type="PANTHER" id="PTHR11468:SF3">
    <property type="entry name" value="GLYCOGEN PHOSPHORYLASE, LIVER FORM"/>
    <property type="match status" value="1"/>
</dbReference>
<protein>
    <recommendedName>
        <fullName evidence="9">Alpha-1,4 glucan phosphorylase</fullName>
        <ecNumber evidence="9">2.4.1.1</ecNumber>
    </recommendedName>
</protein>
<dbReference type="GO" id="GO:0030170">
    <property type="term" value="F:pyridoxal phosphate binding"/>
    <property type="evidence" value="ECO:0007669"/>
    <property type="project" value="InterPro"/>
</dbReference>
<evidence type="ECO:0000256" key="5">
    <source>
        <dbReference type="ARBA" id="ARBA00022679"/>
    </source>
</evidence>
<evidence type="ECO:0000256" key="1">
    <source>
        <dbReference type="ARBA" id="ARBA00001275"/>
    </source>
</evidence>
<accession>A0A1R2BUV3</accession>
<dbReference type="OrthoDB" id="9215500at2759"/>
<dbReference type="PROSITE" id="PS00102">
    <property type="entry name" value="PHOSPHORYLASE"/>
    <property type="match status" value="1"/>
</dbReference>
<dbReference type="Pfam" id="PF00343">
    <property type="entry name" value="Phosphorylase"/>
    <property type="match status" value="1"/>
</dbReference>
<feature type="modified residue" description="N6-(pyridoxal phosphate)lysine" evidence="8">
    <location>
        <position position="718"/>
    </location>
</feature>
<dbReference type="GO" id="GO:0005737">
    <property type="term" value="C:cytoplasm"/>
    <property type="evidence" value="ECO:0007669"/>
    <property type="project" value="TreeGrafter"/>
</dbReference>
<gene>
    <name evidence="10" type="ORF">SteCoe_19097</name>
</gene>
<dbReference type="Proteomes" id="UP000187209">
    <property type="component" value="Unassembled WGS sequence"/>
</dbReference>
<evidence type="ECO:0000256" key="2">
    <source>
        <dbReference type="ARBA" id="ARBA00001933"/>
    </source>
</evidence>
<evidence type="ECO:0000256" key="9">
    <source>
        <dbReference type="RuleBase" id="RU000587"/>
    </source>
</evidence>
<evidence type="ECO:0000256" key="8">
    <source>
        <dbReference type="PIRSR" id="PIRSR000460-1"/>
    </source>
</evidence>
<dbReference type="InterPro" id="IPR000811">
    <property type="entry name" value="Glyco_trans_35"/>
</dbReference>
<dbReference type="GO" id="GO:0005980">
    <property type="term" value="P:glycogen catabolic process"/>
    <property type="evidence" value="ECO:0007669"/>
    <property type="project" value="TreeGrafter"/>
</dbReference>
<dbReference type="InterPro" id="IPR011833">
    <property type="entry name" value="Glycg_phsphrylas"/>
</dbReference>
<reference evidence="10 11" key="1">
    <citation type="submission" date="2016-11" db="EMBL/GenBank/DDBJ databases">
        <title>The macronuclear genome of Stentor coeruleus: a giant cell with tiny introns.</title>
        <authorList>
            <person name="Slabodnick M."/>
            <person name="Ruby J.G."/>
            <person name="Reiff S.B."/>
            <person name="Swart E.C."/>
            <person name="Gosai S."/>
            <person name="Prabakaran S."/>
            <person name="Witkowska E."/>
            <person name="Larue G.E."/>
            <person name="Fisher S."/>
            <person name="Freeman R.M."/>
            <person name="Gunawardena J."/>
            <person name="Chu W."/>
            <person name="Stover N.A."/>
            <person name="Gregory B.D."/>
            <person name="Nowacki M."/>
            <person name="Derisi J."/>
            <person name="Roy S.W."/>
            <person name="Marshall W.F."/>
            <person name="Sood P."/>
        </authorList>
    </citation>
    <scope>NUCLEOTIDE SEQUENCE [LARGE SCALE GENOMIC DNA]</scope>
    <source>
        <strain evidence="10">WM001</strain>
    </source>
</reference>
<keyword evidence="5 9" id="KW-0808">Transferase</keyword>
<dbReference type="GO" id="GO:0008184">
    <property type="term" value="F:glycogen phosphorylase activity"/>
    <property type="evidence" value="ECO:0007669"/>
    <property type="project" value="InterPro"/>
</dbReference>
<keyword evidence="6 8" id="KW-0663">Pyridoxal phosphate</keyword>
<keyword evidence="4 9" id="KW-0328">Glycosyltransferase</keyword>
<dbReference type="SUPFAM" id="SSF53756">
    <property type="entry name" value="UDP-Glycosyltransferase/glycogen phosphorylase"/>
    <property type="match status" value="1"/>
</dbReference>
<dbReference type="AlphaFoldDB" id="A0A1R2BUV3"/>
<dbReference type="EMBL" id="MPUH01000416">
    <property type="protein sequence ID" value="OMJ80612.1"/>
    <property type="molecule type" value="Genomic_DNA"/>
</dbReference>
<dbReference type="FunFam" id="3.40.50.2000:FF:000002">
    <property type="entry name" value="Alpha-1,4 glucan phosphorylase"/>
    <property type="match status" value="1"/>
</dbReference>
<dbReference type="InterPro" id="IPR035090">
    <property type="entry name" value="Pyridoxal_P_attach_site"/>
</dbReference>
<comment type="caution">
    <text evidence="10">The sequence shown here is derived from an EMBL/GenBank/DDBJ whole genome shotgun (WGS) entry which is preliminary data.</text>
</comment>
<proteinExistence type="inferred from homology"/>
<comment type="cofactor">
    <cofactor evidence="2 9">
        <name>pyridoxal 5'-phosphate</name>
        <dbReference type="ChEBI" id="CHEBI:597326"/>
    </cofactor>
</comment>
<dbReference type="PANTHER" id="PTHR11468">
    <property type="entry name" value="GLYCOGEN PHOSPHORYLASE"/>
    <property type="match status" value="1"/>
</dbReference>
<evidence type="ECO:0000256" key="4">
    <source>
        <dbReference type="ARBA" id="ARBA00022676"/>
    </source>
</evidence>
<evidence type="ECO:0000256" key="7">
    <source>
        <dbReference type="ARBA" id="ARBA00023277"/>
    </source>
</evidence>
<evidence type="ECO:0000313" key="11">
    <source>
        <dbReference type="Proteomes" id="UP000187209"/>
    </source>
</evidence>
<dbReference type="Gene3D" id="3.40.50.2000">
    <property type="entry name" value="Glycogen Phosphorylase B"/>
    <property type="match status" value="2"/>
</dbReference>
<organism evidence="10 11">
    <name type="scientific">Stentor coeruleus</name>
    <dbReference type="NCBI Taxonomy" id="5963"/>
    <lineage>
        <taxon>Eukaryota</taxon>
        <taxon>Sar</taxon>
        <taxon>Alveolata</taxon>
        <taxon>Ciliophora</taxon>
        <taxon>Postciliodesmatophora</taxon>
        <taxon>Heterotrichea</taxon>
        <taxon>Heterotrichida</taxon>
        <taxon>Stentoridae</taxon>
        <taxon>Stentor</taxon>
    </lineage>
</organism>
<evidence type="ECO:0000256" key="3">
    <source>
        <dbReference type="ARBA" id="ARBA00006047"/>
    </source>
</evidence>
<comment type="catalytic activity">
    <reaction evidence="1 9">
        <text>[(1-&gt;4)-alpha-D-glucosyl](n) + phosphate = [(1-&gt;4)-alpha-D-glucosyl](n-1) + alpha-D-glucose 1-phosphate</text>
        <dbReference type="Rhea" id="RHEA:41732"/>
        <dbReference type="Rhea" id="RHEA-COMP:9584"/>
        <dbReference type="Rhea" id="RHEA-COMP:9586"/>
        <dbReference type="ChEBI" id="CHEBI:15444"/>
        <dbReference type="ChEBI" id="CHEBI:43474"/>
        <dbReference type="ChEBI" id="CHEBI:58601"/>
        <dbReference type="EC" id="2.4.1.1"/>
    </reaction>
</comment>
<comment type="function">
    <text evidence="9">Allosteric enzyme that catalyzes the rate-limiting step in glycogen catabolism, the phosphorolytic cleavage of glycogen to produce glucose-1-phosphate, and plays a central role in maintaining cellular and organismal glucose homeostasis.</text>
</comment>
<keyword evidence="11" id="KW-1185">Reference proteome</keyword>
<dbReference type="PIRSF" id="PIRSF000460">
    <property type="entry name" value="Pprylas_GlgP"/>
    <property type="match status" value="1"/>
</dbReference>
<comment type="similarity">
    <text evidence="3 9">Belongs to the glycogen phosphorylase family.</text>
</comment>
<evidence type="ECO:0000313" key="10">
    <source>
        <dbReference type="EMBL" id="OMJ80612.1"/>
    </source>
</evidence>
<name>A0A1R2BUV3_9CILI</name>
<sequence length="932" mass="107807">MAEENSPNYTGEPIRRRSSRINTFEGIKQYRPEFHTQLKGEEKSEKLWNLMAEYIPSDTSTIEKSIVAHVEHTLARTRFNFDKNSCYRATAFSIRDRLIESWNDTQQLFTAEDHKRVYYLSLEFLLGRLMQTSLVNLNMEGSYRRALDDLGFKLEELYEEEVDPALGNGGLGRLAACFLDSLATLNYPAWGYGIRYDYGIFRQKIIKGYQVEMPDYWLGSQNPWEIERSDVSYEIYFGGHVTKTNENGVEKCLWMPSETVVAVAYDTPVSGFDTFNTINLRLWRSRPTNEFDFNSFNSGNYFAAIEARQRAEYITSVLYPNDSTTSGKELRLKQQYFFCSATVQDIIRRFLKKDHHWDELPDKVAIQLNDTHPAISIPEMLRILIDVYSLNWKKAWNMVHKIFAYTNHTVLPEALEKWDIDLIGRLLPRHLEIIYLINFYFMQEISEKLNNMSNVFDLMRDMSLIEEGMPKKVRMANLCILSSHKVNGVAKLHSDLVKNELFVNFHNYFPNKFTNKTNGVTPRRWIHCCNRELSDLYAVKLGGYGWLTDLYSLRDLDVYVNNQEFMEAWRTIKLNNKIRLAAWVKKECNIEIPTDAIYDIQVKRIHEYKRQLMFAMYMIYRYLKLKKMHPHDRIKVQKRVFMVGGKAAPGYIAAKKVIKLINSIGDVVNNDPEIGNTMKVVFLPNYCVSSAQIIIPAADLSEQISTAGTEASGTGNMKFAMNGSLIIGTMDGANVEIAEEIGESNMFIFGASVEEVVKIRERIGRGDYHIGNEIREIFSAIRDNVFGSAKDTVSLVEGLERHDYYLLCHDFFSYVQEQERADLIYADVENWTKMSIRSAISMGKFSSDRSINEYAEEIWEINRVPIPAPSDSALARVRSQPHLIDANFKAERATGKRKKREATLIKRLDEVELQETLIESEAPADSYQFFDD</sequence>
<dbReference type="NCBIfam" id="TIGR02093">
    <property type="entry name" value="P_ylase"/>
    <property type="match status" value="1"/>
</dbReference>
<evidence type="ECO:0000256" key="6">
    <source>
        <dbReference type="ARBA" id="ARBA00022898"/>
    </source>
</evidence>
<dbReference type="CDD" id="cd04300">
    <property type="entry name" value="GT35_Glycogen_Phosphorylase"/>
    <property type="match status" value="1"/>
</dbReference>
<dbReference type="EC" id="2.4.1.1" evidence="9"/>
<keyword evidence="7 9" id="KW-0119">Carbohydrate metabolism</keyword>